<dbReference type="Gene3D" id="1.20.245.10">
    <property type="entry name" value="Lipoxygenase-1, Domain 5"/>
    <property type="match status" value="1"/>
</dbReference>
<evidence type="ECO:0000256" key="4">
    <source>
        <dbReference type="SAM" id="MobiDB-lite"/>
    </source>
</evidence>
<feature type="region of interest" description="Disordered" evidence="4">
    <location>
        <begin position="97"/>
        <end position="117"/>
    </location>
</feature>
<evidence type="ECO:0000256" key="1">
    <source>
        <dbReference type="ARBA" id="ARBA00022723"/>
    </source>
</evidence>
<evidence type="ECO:0000259" key="5">
    <source>
        <dbReference type="PROSITE" id="PS51393"/>
    </source>
</evidence>
<dbReference type="InterPro" id="IPR013819">
    <property type="entry name" value="LipOase_C"/>
</dbReference>
<keyword evidence="3" id="KW-0560">Oxidoreductase</keyword>
<reference evidence="6" key="1">
    <citation type="journal article" date="2022" name="Int. J. Mol. Sci.">
        <title>Draft Genome of Tanacetum Coccineum: Genomic Comparison of Closely Related Tanacetum-Family Plants.</title>
        <authorList>
            <person name="Yamashiro T."/>
            <person name="Shiraishi A."/>
            <person name="Nakayama K."/>
            <person name="Satake H."/>
        </authorList>
    </citation>
    <scope>NUCLEOTIDE SEQUENCE</scope>
</reference>
<feature type="compositionally biased region" description="Gly residues" evidence="4">
    <location>
        <begin position="97"/>
        <end position="110"/>
    </location>
</feature>
<proteinExistence type="predicted"/>
<name>A0ABQ5E214_9ASTR</name>
<sequence>MQINALARNSLINVDGVIESTFSQARYYMELCSDAYHKWWRFDHEALPADLISSTIPGPPLLSATTVTAGPPAVVLSVEGLLQLQIACVAQHQCGDAGGDQTGHGAPGSGKRGESEHTTLKKAFKQNGNRKLEIVFEAKDQKTFKPVGRYGANFSIYVGHQKT</sequence>
<keyword evidence="2" id="KW-0223">Dioxygenase</keyword>
<evidence type="ECO:0000313" key="6">
    <source>
        <dbReference type="EMBL" id="GJT45232.1"/>
    </source>
</evidence>
<dbReference type="PANTHER" id="PTHR11771">
    <property type="entry name" value="LIPOXYGENASE"/>
    <property type="match status" value="1"/>
</dbReference>
<dbReference type="PROSITE" id="PS51393">
    <property type="entry name" value="LIPOXYGENASE_3"/>
    <property type="match status" value="1"/>
</dbReference>
<protein>
    <submittedName>
        <fullName evidence="6">Linoleate 13S-lipoxygenase 2-1, chloroplastic-like protein</fullName>
    </submittedName>
</protein>
<keyword evidence="7" id="KW-1185">Reference proteome</keyword>
<dbReference type="SUPFAM" id="SSF48484">
    <property type="entry name" value="Lipoxigenase"/>
    <property type="match status" value="1"/>
</dbReference>
<comment type="caution">
    <text evidence="6">The sequence shown here is derived from an EMBL/GenBank/DDBJ whole genome shotgun (WGS) entry which is preliminary data.</text>
</comment>
<dbReference type="Proteomes" id="UP001151760">
    <property type="component" value="Unassembled WGS sequence"/>
</dbReference>
<feature type="domain" description="Lipoxygenase" evidence="5">
    <location>
        <begin position="1"/>
        <end position="52"/>
    </location>
</feature>
<gene>
    <name evidence="6" type="ORF">Tco_0953947</name>
</gene>
<organism evidence="6 7">
    <name type="scientific">Tanacetum coccineum</name>
    <dbReference type="NCBI Taxonomy" id="301880"/>
    <lineage>
        <taxon>Eukaryota</taxon>
        <taxon>Viridiplantae</taxon>
        <taxon>Streptophyta</taxon>
        <taxon>Embryophyta</taxon>
        <taxon>Tracheophyta</taxon>
        <taxon>Spermatophyta</taxon>
        <taxon>Magnoliopsida</taxon>
        <taxon>eudicotyledons</taxon>
        <taxon>Gunneridae</taxon>
        <taxon>Pentapetalae</taxon>
        <taxon>asterids</taxon>
        <taxon>campanulids</taxon>
        <taxon>Asterales</taxon>
        <taxon>Asteraceae</taxon>
        <taxon>Asteroideae</taxon>
        <taxon>Anthemideae</taxon>
        <taxon>Anthemidinae</taxon>
        <taxon>Tanacetum</taxon>
    </lineage>
</organism>
<dbReference type="Pfam" id="PF00305">
    <property type="entry name" value="Lipoxygenase"/>
    <property type="match status" value="1"/>
</dbReference>
<dbReference type="InterPro" id="IPR036226">
    <property type="entry name" value="LipOase_C_sf"/>
</dbReference>
<evidence type="ECO:0000256" key="2">
    <source>
        <dbReference type="ARBA" id="ARBA00022964"/>
    </source>
</evidence>
<dbReference type="InterPro" id="IPR000907">
    <property type="entry name" value="LipOase"/>
</dbReference>
<accession>A0ABQ5E214</accession>
<reference evidence="6" key="2">
    <citation type="submission" date="2022-01" db="EMBL/GenBank/DDBJ databases">
        <authorList>
            <person name="Yamashiro T."/>
            <person name="Shiraishi A."/>
            <person name="Satake H."/>
            <person name="Nakayama K."/>
        </authorList>
    </citation>
    <scope>NUCLEOTIDE SEQUENCE</scope>
</reference>
<evidence type="ECO:0000256" key="3">
    <source>
        <dbReference type="ARBA" id="ARBA00023002"/>
    </source>
</evidence>
<evidence type="ECO:0000313" key="7">
    <source>
        <dbReference type="Proteomes" id="UP001151760"/>
    </source>
</evidence>
<dbReference type="EMBL" id="BQNB010015884">
    <property type="protein sequence ID" value="GJT45232.1"/>
    <property type="molecule type" value="Genomic_DNA"/>
</dbReference>
<keyword evidence="1" id="KW-0479">Metal-binding</keyword>